<dbReference type="PRINTS" id="PR01713">
    <property type="entry name" value="NUCEPIMERASE"/>
</dbReference>
<protein>
    <recommendedName>
        <fullName evidence="3">NAD-dependent epimerase/dehydratase domain-containing protein</fullName>
    </recommendedName>
</protein>
<dbReference type="Proteomes" id="UP000077115">
    <property type="component" value="Unassembled WGS sequence"/>
</dbReference>
<reference evidence="4 5" key="2">
    <citation type="submission" date="2016-05" db="EMBL/GenBank/DDBJ databases">
        <title>Lineage-specific infection strategies underlie the spectrum of fungal disease in amphibians.</title>
        <authorList>
            <person name="Cuomo C.A."/>
            <person name="Farrer R.A."/>
            <person name="James T."/>
            <person name="Longcore J."/>
            <person name="Birren B."/>
        </authorList>
    </citation>
    <scope>NUCLEOTIDE SEQUENCE [LARGE SCALE GENOMIC DNA]</scope>
    <source>
        <strain evidence="4 5">JEL423</strain>
    </source>
</reference>
<comment type="similarity">
    <text evidence="1">Belongs to the NAD(P)-dependent epimerase/dehydratase family.</text>
</comment>
<name>A0A177WL60_BATDL</name>
<reference evidence="4 5" key="1">
    <citation type="submission" date="2006-10" db="EMBL/GenBank/DDBJ databases">
        <title>The Genome Sequence of Batrachochytrium dendrobatidis JEL423.</title>
        <authorList>
            <consortium name="The Broad Institute Genome Sequencing Platform"/>
            <person name="Birren B."/>
            <person name="Lander E."/>
            <person name="Galagan J."/>
            <person name="Cuomo C."/>
            <person name="Devon K."/>
            <person name="Jaffe D."/>
            <person name="Butler J."/>
            <person name="Alvarez P."/>
            <person name="Gnerre S."/>
            <person name="Grabherr M."/>
            <person name="Kleber M."/>
            <person name="Mauceli E."/>
            <person name="Brockman W."/>
            <person name="Young S."/>
            <person name="LaButti K."/>
            <person name="Sykes S."/>
            <person name="DeCaprio D."/>
            <person name="Crawford M."/>
            <person name="Koehrsen M."/>
            <person name="Engels R."/>
            <person name="Montgomery P."/>
            <person name="Pearson M."/>
            <person name="Howarth C."/>
            <person name="Larson L."/>
            <person name="White J."/>
            <person name="O'Leary S."/>
            <person name="Kodira C."/>
            <person name="Zeng Q."/>
            <person name="Yandava C."/>
            <person name="Alvarado L."/>
            <person name="Longcore J."/>
            <person name="James T."/>
        </authorList>
    </citation>
    <scope>NUCLEOTIDE SEQUENCE [LARGE SCALE GENOMIC DNA]</scope>
    <source>
        <strain evidence="4 5">JEL423</strain>
    </source>
</reference>
<gene>
    <name evidence="4" type="ORF">BDEG_24153</name>
</gene>
<sequence length="425" mass="47090">MPSTYLVTGGAGFIGSHTAEALLLRGDSVIVVDEINDYYSINQKQHNLDALCAAALRSKSAFKFYQGSCQDESFMANIFEAEHIDIVCHLAARAGVRPSIRNPFLYIQANVTATVNLLELSRQHNISNFVYASSSSVYGKNTKVPFAETDRTDYPVSPYAATKKTCELMATTYNHMYGLPTTGLRFFTVYGPRGRPDMAPFLFVDKISRGIPIDKFGDGTSCRDYTFITDIVSGILAALDRPSQKAAIYNLGNSATVSLNDFIHVIEETVGKKAVIHSLPDQLGDVFRTYADLTLSERELGYQPTTDIRAGMRLFVDWYQTAYRKTQEMDALQTTQTEHDSRLEKRQLSFKPSVGVNLAFCGMEQQRLKMRLIDNDGSVHGNGTSNESVPLFLESIVSSRCMMQSPSPPPSDCMALDYAISIQDG</sequence>
<dbReference type="Gene3D" id="3.90.25.10">
    <property type="entry name" value="UDP-galactose 4-epimerase, domain 1"/>
    <property type="match status" value="1"/>
</dbReference>
<proteinExistence type="inferred from homology"/>
<evidence type="ECO:0000256" key="1">
    <source>
        <dbReference type="ARBA" id="ARBA00007637"/>
    </source>
</evidence>
<evidence type="ECO:0000313" key="5">
    <source>
        <dbReference type="Proteomes" id="UP000077115"/>
    </source>
</evidence>
<dbReference type="AlphaFoldDB" id="A0A177WL60"/>
<dbReference type="OrthoDB" id="202470at2759"/>
<evidence type="ECO:0000256" key="2">
    <source>
        <dbReference type="ARBA" id="ARBA00023027"/>
    </source>
</evidence>
<dbReference type="VEuPathDB" id="FungiDB:BDEG_24153"/>
<dbReference type="EMBL" id="DS022304">
    <property type="protein sequence ID" value="OAJ40414.1"/>
    <property type="molecule type" value="Genomic_DNA"/>
</dbReference>
<feature type="domain" description="NAD-dependent epimerase/dehydratase" evidence="3">
    <location>
        <begin position="6"/>
        <end position="252"/>
    </location>
</feature>
<dbReference type="SUPFAM" id="SSF51735">
    <property type="entry name" value="NAD(P)-binding Rossmann-fold domains"/>
    <property type="match status" value="1"/>
</dbReference>
<evidence type="ECO:0000313" key="4">
    <source>
        <dbReference type="EMBL" id="OAJ40414.1"/>
    </source>
</evidence>
<evidence type="ECO:0000259" key="3">
    <source>
        <dbReference type="Pfam" id="PF01370"/>
    </source>
</evidence>
<dbReference type="eggNOG" id="KOG1371">
    <property type="taxonomic scope" value="Eukaryota"/>
</dbReference>
<keyword evidence="2" id="KW-0520">NAD</keyword>
<dbReference type="InterPro" id="IPR001509">
    <property type="entry name" value="Epimerase_deHydtase"/>
</dbReference>
<dbReference type="STRING" id="403673.A0A177WL60"/>
<accession>A0A177WL60</accession>
<dbReference type="PANTHER" id="PTHR43574">
    <property type="entry name" value="EPIMERASE-RELATED"/>
    <property type="match status" value="1"/>
</dbReference>
<dbReference type="Gene3D" id="3.40.50.720">
    <property type="entry name" value="NAD(P)-binding Rossmann-like Domain"/>
    <property type="match status" value="1"/>
</dbReference>
<organism evidence="4 5">
    <name type="scientific">Batrachochytrium dendrobatidis (strain JEL423)</name>
    <dbReference type="NCBI Taxonomy" id="403673"/>
    <lineage>
        <taxon>Eukaryota</taxon>
        <taxon>Fungi</taxon>
        <taxon>Fungi incertae sedis</taxon>
        <taxon>Chytridiomycota</taxon>
        <taxon>Chytridiomycota incertae sedis</taxon>
        <taxon>Chytridiomycetes</taxon>
        <taxon>Rhizophydiales</taxon>
        <taxon>Rhizophydiales incertae sedis</taxon>
        <taxon>Batrachochytrium</taxon>
    </lineage>
</organism>
<dbReference type="InterPro" id="IPR036291">
    <property type="entry name" value="NAD(P)-bd_dom_sf"/>
</dbReference>
<dbReference type="Pfam" id="PF01370">
    <property type="entry name" value="Epimerase"/>
    <property type="match status" value="1"/>
</dbReference>